<proteinExistence type="predicted"/>
<organism evidence="1 2">
    <name type="scientific">Sorghum bicolor</name>
    <name type="common">Sorghum</name>
    <name type="synonym">Sorghum vulgare</name>
    <dbReference type="NCBI Taxonomy" id="4558"/>
    <lineage>
        <taxon>Eukaryota</taxon>
        <taxon>Viridiplantae</taxon>
        <taxon>Streptophyta</taxon>
        <taxon>Embryophyta</taxon>
        <taxon>Tracheophyta</taxon>
        <taxon>Spermatophyta</taxon>
        <taxon>Magnoliopsida</taxon>
        <taxon>Liliopsida</taxon>
        <taxon>Poales</taxon>
        <taxon>Poaceae</taxon>
        <taxon>PACMAD clade</taxon>
        <taxon>Panicoideae</taxon>
        <taxon>Andropogonodae</taxon>
        <taxon>Andropogoneae</taxon>
        <taxon>Sorghinae</taxon>
        <taxon>Sorghum</taxon>
    </lineage>
</organism>
<evidence type="ECO:0000313" key="1">
    <source>
        <dbReference type="EMBL" id="KAG0532996.1"/>
    </source>
</evidence>
<dbReference type="AlphaFoldDB" id="A0A921R3W7"/>
<sequence>MNPSTKLLLNEMRKLFAQQNAWLDRRFATSIAPMPVPSAMALVATAPAPAPSVATSVVPVPTPSAIDKPFCAAAFPPLSPSAINAIDHSDPSADQKFVQYSLDGNERSPMAATRTPCTIFFELAAPLHLADGDELVIHDGTIAGPIPASLRFLPGLRGVGLQGTSSFTSTLSPSLATTSTQPTPIVISVPLEVGDAPPILSSLGAVSLMVSTAVLGKPAVLTLGASKVLDKMWSHLLHTTATVLEVSEAEDEVPSTLPNRPWPPPTDHWLVNCDAELRPLPWPSFKVVERIVVTVHPGRLWKSPWPIQIHQQIRCVLTDLAVLLEVPKHVLRLPLVVFAIPNKQSYTSVPSRLVSEEIQTYTLGTAPLVIDDSSKCYFCTFRLLDSRKDQKTFQMYALLKVPWSPHVGACSSVVLWFRVQQNCSVGLWSDFLESFQLHTWWYVCQMEQSFFTSLIVQGYAFTEMRLGSVNAPIMLQFILPIGENELPSAPFVEFELLGDFELLETWIARGDFVHPSVTAQSELHVLNYITSCCIHGGLVEPVRLLHLPHIELETKFHMTLLTQFSTTIQIWRTPTTLMISSLVFLGYLLDAQSMTLDVYWELLMLDMGLLTCIMGLSVSMVGCALIEEIKQQKYGGHFRCLLLEVTEQKFCVAGGKAKDHWQANQELLQQFLSSGPSCTEVLKIMLCYFELLSSDPGEADSLCRLLRTTAVHLPTFCIITKLFLFRYEALLDCNLTSVLVLGTVSAPTCLFKVSRNAYTTCCIELQPWPPPTILHEDGLYYHINTLVLAENSGLLLGVGKWGLLIPHAYMHKGVFLVDGEHVLVAATFAEIGAPRWAFPVVVWFPNWLCFLLALEATMAVTCIG</sequence>
<dbReference type="EMBL" id="CM027683">
    <property type="protein sequence ID" value="KAG0532996.1"/>
    <property type="molecule type" value="Genomic_DNA"/>
</dbReference>
<gene>
    <name evidence="1" type="ORF">BDA96_04G153700</name>
</gene>
<dbReference type="Proteomes" id="UP000807115">
    <property type="component" value="Chromosome 4"/>
</dbReference>
<accession>A0A921R3W7</accession>
<comment type="caution">
    <text evidence="1">The sequence shown here is derived from an EMBL/GenBank/DDBJ whole genome shotgun (WGS) entry which is preliminary data.</text>
</comment>
<name>A0A921R3W7_SORBI</name>
<reference evidence="1" key="2">
    <citation type="submission" date="2020-10" db="EMBL/GenBank/DDBJ databases">
        <authorList>
            <person name="Cooper E.A."/>
            <person name="Brenton Z.W."/>
            <person name="Flinn B.S."/>
            <person name="Jenkins J."/>
            <person name="Shu S."/>
            <person name="Flowers D."/>
            <person name="Luo F."/>
            <person name="Wang Y."/>
            <person name="Xia P."/>
            <person name="Barry K."/>
            <person name="Daum C."/>
            <person name="Lipzen A."/>
            <person name="Yoshinaga Y."/>
            <person name="Schmutz J."/>
            <person name="Saski C."/>
            <person name="Vermerris W."/>
            <person name="Kresovich S."/>
        </authorList>
    </citation>
    <scope>NUCLEOTIDE SEQUENCE</scope>
</reference>
<protein>
    <submittedName>
        <fullName evidence="1">Uncharacterized protein</fullName>
    </submittedName>
</protein>
<evidence type="ECO:0000313" key="2">
    <source>
        <dbReference type="Proteomes" id="UP000807115"/>
    </source>
</evidence>
<reference evidence="1" key="1">
    <citation type="journal article" date="2019" name="BMC Genomics">
        <title>A new reference genome for Sorghum bicolor reveals high levels of sequence similarity between sweet and grain genotypes: implications for the genetics of sugar metabolism.</title>
        <authorList>
            <person name="Cooper E.A."/>
            <person name="Brenton Z.W."/>
            <person name="Flinn B.S."/>
            <person name="Jenkins J."/>
            <person name="Shu S."/>
            <person name="Flowers D."/>
            <person name="Luo F."/>
            <person name="Wang Y."/>
            <person name="Xia P."/>
            <person name="Barry K."/>
            <person name="Daum C."/>
            <person name="Lipzen A."/>
            <person name="Yoshinaga Y."/>
            <person name="Schmutz J."/>
            <person name="Saski C."/>
            <person name="Vermerris W."/>
            <person name="Kresovich S."/>
        </authorList>
    </citation>
    <scope>NUCLEOTIDE SEQUENCE</scope>
</reference>